<dbReference type="InterPro" id="IPR029099">
    <property type="entry name" value="Pribosyltran_N"/>
</dbReference>
<dbReference type="PANTHER" id="PTHR10210:SF32">
    <property type="entry name" value="RIBOSE-PHOSPHATE PYROPHOSPHOKINASE 2"/>
    <property type="match status" value="1"/>
</dbReference>
<dbReference type="GO" id="GO:0006015">
    <property type="term" value="P:5-phosphoribose 1-diphosphate biosynthetic process"/>
    <property type="evidence" value="ECO:0007669"/>
    <property type="project" value="TreeGrafter"/>
</dbReference>
<evidence type="ECO:0000256" key="5">
    <source>
        <dbReference type="ARBA" id="ARBA00022777"/>
    </source>
</evidence>
<organism evidence="11 12">
    <name type="scientific">Spirochaeta lutea</name>
    <dbReference type="NCBI Taxonomy" id="1480694"/>
    <lineage>
        <taxon>Bacteria</taxon>
        <taxon>Pseudomonadati</taxon>
        <taxon>Spirochaetota</taxon>
        <taxon>Spirochaetia</taxon>
        <taxon>Spirochaetales</taxon>
        <taxon>Spirochaetaceae</taxon>
        <taxon>Spirochaeta</taxon>
    </lineage>
</organism>
<dbReference type="GO" id="GO:0004749">
    <property type="term" value="F:ribose phosphate diphosphokinase activity"/>
    <property type="evidence" value="ECO:0007669"/>
    <property type="project" value="UniProtKB-EC"/>
</dbReference>
<keyword evidence="4" id="KW-0547">Nucleotide-binding</keyword>
<dbReference type="CDD" id="cd06223">
    <property type="entry name" value="PRTases_typeI"/>
    <property type="match status" value="1"/>
</dbReference>
<evidence type="ECO:0000256" key="8">
    <source>
        <dbReference type="RuleBase" id="RU004324"/>
    </source>
</evidence>
<comment type="catalytic activity">
    <reaction evidence="7">
        <text>D-ribose 5-phosphate + ATP = 5-phospho-alpha-D-ribose 1-diphosphate + AMP + H(+)</text>
        <dbReference type="Rhea" id="RHEA:15609"/>
        <dbReference type="ChEBI" id="CHEBI:15378"/>
        <dbReference type="ChEBI" id="CHEBI:30616"/>
        <dbReference type="ChEBI" id="CHEBI:58017"/>
        <dbReference type="ChEBI" id="CHEBI:78346"/>
        <dbReference type="ChEBI" id="CHEBI:456215"/>
        <dbReference type="EC" id="2.7.6.1"/>
    </reaction>
</comment>
<dbReference type="OrthoDB" id="9777067at2"/>
<keyword evidence="2" id="KW-0808">Transferase</keyword>
<dbReference type="STRING" id="1480694.DC28_01625"/>
<reference evidence="11 12" key="1">
    <citation type="submission" date="2014-05" db="EMBL/GenBank/DDBJ databases">
        <title>De novo Genome Sequence of Spirocheata sp.</title>
        <authorList>
            <person name="Shivani Y."/>
            <person name="Subhash Y."/>
            <person name="Tushar L."/>
            <person name="Sasikala C."/>
            <person name="Ramana C.V."/>
        </authorList>
    </citation>
    <scope>NUCLEOTIDE SEQUENCE [LARGE SCALE GENOMIC DNA]</scope>
    <source>
        <strain evidence="11 12">JC230</strain>
    </source>
</reference>
<evidence type="ECO:0000256" key="4">
    <source>
        <dbReference type="ARBA" id="ARBA00022741"/>
    </source>
</evidence>
<dbReference type="Proteomes" id="UP000029692">
    <property type="component" value="Unassembled WGS sequence"/>
</dbReference>
<dbReference type="InterPro" id="IPR005946">
    <property type="entry name" value="Rib-P_diPkinase"/>
</dbReference>
<dbReference type="GO" id="GO:0005524">
    <property type="term" value="F:ATP binding"/>
    <property type="evidence" value="ECO:0007669"/>
    <property type="project" value="UniProtKB-KW"/>
</dbReference>
<evidence type="ECO:0000313" key="12">
    <source>
        <dbReference type="Proteomes" id="UP000029692"/>
    </source>
</evidence>
<dbReference type="NCBIfam" id="TIGR01251">
    <property type="entry name" value="ribP_PPkin"/>
    <property type="match status" value="1"/>
</dbReference>
<dbReference type="SMART" id="SM01400">
    <property type="entry name" value="Pribosyltran_N"/>
    <property type="match status" value="1"/>
</dbReference>
<dbReference type="InterPro" id="IPR000836">
    <property type="entry name" value="PRTase_dom"/>
</dbReference>
<dbReference type="Gene3D" id="3.40.50.2020">
    <property type="match status" value="2"/>
</dbReference>
<dbReference type="FunFam" id="3.40.50.2020:FF:000014">
    <property type="entry name" value="Ribose-phosphate pyrophosphokinase 1"/>
    <property type="match status" value="1"/>
</dbReference>
<evidence type="ECO:0000256" key="6">
    <source>
        <dbReference type="ARBA" id="ARBA00022840"/>
    </source>
</evidence>
<evidence type="ECO:0000256" key="3">
    <source>
        <dbReference type="ARBA" id="ARBA00022727"/>
    </source>
</evidence>
<dbReference type="GO" id="GO:0000287">
    <property type="term" value="F:magnesium ion binding"/>
    <property type="evidence" value="ECO:0007669"/>
    <property type="project" value="InterPro"/>
</dbReference>
<dbReference type="InterPro" id="IPR029057">
    <property type="entry name" value="PRTase-like"/>
</dbReference>
<evidence type="ECO:0000256" key="2">
    <source>
        <dbReference type="ARBA" id="ARBA00022679"/>
    </source>
</evidence>
<dbReference type="EC" id="2.7.6.1" evidence="1"/>
<proteinExistence type="inferred from homology"/>
<dbReference type="eggNOG" id="COG0462">
    <property type="taxonomic scope" value="Bacteria"/>
</dbReference>
<dbReference type="AlphaFoldDB" id="A0A098R1R5"/>
<evidence type="ECO:0000259" key="9">
    <source>
        <dbReference type="Pfam" id="PF00156"/>
    </source>
</evidence>
<dbReference type="Pfam" id="PF13793">
    <property type="entry name" value="Pribosyltran_N"/>
    <property type="match status" value="1"/>
</dbReference>
<accession>A0A098R1R5</accession>
<evidence type="ECO:0000313" key="11">
    <source>
        <dbReference type="EMBL" id="KGE73909.1"/>
    </source>
</evidence>
<comment type="similarity">
    <text evidence="8">Belongs to the ribose-phosphate pyrophosphokinase family.</text>
</comment>
<dbReference type="GO" id="GO:0005737">
    <property type="term" value="C:cytoplasm"/>
    <property type="evidence" value="ECO:0007669"/>
    <property type="project" value="TreeGrafter"/>
</dbReference>
<name>A0A098R1R5_9SPIO</name>
<dbReference type="RefSeq" id="WP_037544385.1">
    <property type="nucleotide sequence ID" value="NZ_JNUP01000001.1"/>
</dbReference>
<evidence type="ECO:0000259" key="10">
    <source>
        <dbReference type="Pfam" id="PF13793"/>
    </source>
</evidence>
<dbReference type="Pfam" id="PF00156">
    <property type="entry name" value="Pribosyltran"/>
    <property type="match status" value="1"/>
</dbReference>
<dbReference type="GO" id="GO:0002189">
    <property type="term" value="C:ribose phosphate diphosphokinase complex"/>
    <property type="evidence" value="ECO:0007669"/>
    <property type="project" value="TreeGrafter"/>
</dbReference>
<evidence type="ECO:0000256" key="1">
    <source>
        <dbReference type="ARBA" id="ARBA00013247"/>
    </source>
</evidence>
<protein>
    <recommendedName>
        <fullName evidence="1">ribose-phosphate diphosphokinase</fullName>
        <ecNumber evidence="1">2.7.6.1</ecNumber>
    </recommendedName>
</protein>
<comment type="caution">
    <text evidence="11">The sequence shown here is derived from an EMBL/GenBank/DDBJ whole genome shotgun (WGS) entry which is preliminary data.</text>
</comment>
<feature type="domain" description="Ribose-phosphate pyrophosphokinase N-terminal" evidence="10">
    <location>
        <begin position="40"/>
        <end position="136"/>
    </location>
</feature>
<evidence type="ECO:0000256" key="7">
    <source>
        <dbReference type="ARBA" id="ARBA00049535"/>
    </source>
</evidence>
<keyword evidence="12" id="KW-1185">Reference proteome</keyword>
<dbReference type="SUPFAM" id="SSF53271">
    <property type="entry name" value="PRTase-like"/>
    <property type="match status" value="2"/>
</dbReference>
<feature type="domain" description="Phosphoribosyltransferase" evidence="9">
    <location>
        <begin position="182"/>
        <end position="283"/>
    </location>
</feature>
<keyword evidence="5 11" id="KW-0418">Kinase</keyword>
<keyword evidence="6" id="KW-0067">ATP-binding</keyword>
<dbReference type="PANTHER" id="PTHR10210">
    <property type="entry name" value="RIBOSE-PHOSPHATE DIPHOSPHOKINASE FAMILY MEMBER"/>
    <property type="match status" value="1"/>
</dbReference>
<keyword evidence="3 8" id="KW-0545">Nucleotide biosynthesis</keyword>
<dbReference type="GO" id="GO:0006164">
    <property type="term" value="P:purine nucleotide biosynthetic process"/>
    <property type="evidence" value="ECO:0007669"/>
    <property type="project" value="TreeGrafter"/>
</dbReference>
<sequence length="370" mass="41247">MNCGFSIVTTRSMQWFCNSVTQQLRTFPDYYDRNFQTGVSGRMQTRTFADGEMEVEILTSLRGKQVFLLASCARNAAGIPLNEAKVELYHAVDAIRRSAAQRIILIEPYMTCSRSDRTTRRNSVGFWVHYKTLASLGINHIITYQLHSDKSKTAVDPTRVLIDDVPVTGLLMEYIARTSTDLLGSSSAQGVKNWAFCSVDAGGEGLARQYAKAFGADLIIAHKKRNYNRANSIESIKVLSDTSLQNKTIWIVDDMIDTGGSLYALVKELRNRGVGSVHVAVVHPVFSQPAVERLAELSEAGFIDRMVVVETVEITPEIKKKLNRLEIVSPSRLTAEIILRVYDQDSLSPFFEEPNLGNLLNGKGTYNLNL</sequence>
<gene>
    <name evidence="11" type="ORF">DC28_01625</name>
</gene>
<dbReference type="EMBL" id="JNUP01000001">
    <property type="protein sequence ID" value="KGE73909.1"/>
    <property type="molecule type" value="Genomic_DNA"/>
</dbReference>
<dbReference type="GO" id="GO:0016301">
    <property type="term" value="F:kinase activity"/>
    <property type="evidence" value="ECO:0007669"/>
    <property type="project" value="UniProtKB-KW"/>
</dbReference>